<dbReference type="STRING" id="56857.A0A200QGY1"/>
<dbReference type="AlphaFoldDB" id="A0A200QGY1"/>
<evidence type="ECO:0000313" key="4">
    <source>
        <dbReference type="EMBL" id="OVA09768.1"/>
    </source>
</evidence>
<protein>
    <submittedName>
        <fullName evidence="4">Stigma-specific protein Stig1</fullName>
    </submittedName>
</protein>
<accession>A0A200QGY1</accession>
<dbReference type="InParanoid" id="A0A200QGY1"/>
<evidence type="ECO:0000256" key="3">
    <source>
        <dbReference type="SAM" id="SignalP"/>
    </source>
</evidence>
<sequence length="157" mass="17463">MKLIKIWLFMAMTAMALVAPTLNAATTITDHDDDLINNLPLHAYGLHGNSASNRRFMVETYKQRGVVTCDKVPRVCMAKDSMGPDCCKKKCVDTWSDGYNCGWCGKKCKYSETCCDGKCVNVRVDNYHCGKCNNKCIKNKNNKKGSSTCVYGICSYA</sequence>
<gene>
    <name evidence="4" type="ORF">BVC80_9101g313</name>
</gene>
<dbReference type="Pfam" id="PF04885">
    <property type="entry name" value="Stig1"/>
    <property type="match status" value="1"/>
</dbReference>
<dbReference type="PANTHER" id="PTHR33227">
    <property type="entry name" value="STIGMA-SPECIFIC STIG1-LIKE PROTEIN 3"/>
    <property type="match status" value="1"/>
</dbReference>
<reference evidence="4 5" key="1">
    <citation type="journal article" date="2017" name="Mol. Plant">
        <title>The Genome of Medicinal Plant Macleaya cordata Provides New Insights into Benzylisoquinoline Alkaloids Metabolism.</title>
        <authorList>
            <person name="Liu X."/>
            <person name="Liu Y."/>
            <person name="Huang P."/>
            <person name="Ma Y."/>
            <person name="Qing Z."/>
            <person name="Tang Q."/>
            <person name="Cao H."/>
            <person name="Cheng P."/>
            <person name="Zheng Y."/>
            <person name="Yuan Z."/>
            <person name="Zhou Y."/>
            <person name="Liu J."/>
            <person name="Tang Z."/>
            <person name="Zhuo Y."/>
            <person name="Zhang Y."/>
            <person name="Yu L."/>
            <person name="Huang J."/>
            <person name="Yang P."/>
            <person name="Peng Q."/>
            <person name="Zhang J."/>
            <person name="Jiang W."/>
            <person name="Zhang Z."/>
            <person name="Lin K."/>
            <person name="Ro D.K."/>
            <person name="Chen X."/>
            <person name="Xiong X."/>
            <person name="Shang Y."/>
            <person name="Huang S."/>
            <person name="Zeng J."/>
        </authorList>
    </citation>
    <scope>NUCLEOTIDE SEQUENCE [LARGE SCALE GENOMIC DNA]</scope>
    <source>
        <strain evidence="5">cv. BLH2017</strain>
        <tissue evidence="4">Root</tissue>
    </source>
</reference>
<dbReference type="Proteomes" id="UP000195402">
    <property type="component" value="Unassembled WGS sequence"/>
</dbReference>
<feature type="chain" id="PRO_5013278692" evidence="3">
    <location>
        <begin position="25"/>
        <end position="157"/>
    </location>
</feature>
<keyword evidence="5" id="KW-1185">Reference proteome</keyword>
<comment type="similarity">
    <text evidence="1">Belongs to the STIG1 family.</text>
</comment>
<dbReference type="InterPro" id="IPR006969">
    <property type="entry name" value="Stig-like"/>
</dbReference>
<organism evidence="4 5">
    <name type="scientific">Macleaya cordata</name>
    <name type="common">Five-seeded plume-poppy</name>
    <name type="synonym">Bocconia cordata</name>
    <dbReference type="NCBI Taxonomy" id="56857"/>
    <lineage>
        <taxon>Eukaryota</taxon>
        <taxon>Viridiplantae</taxon>
        <taxon>Streptophyta</taxon>
        <taxon>Embryophyta</taxon>
        <taxon>Tracheophyta</taxon>
        <taxon>Spermatophyta</taxon>
        <taxon>Magnoliopsida</taxon>
        <taxon>Ranunculales</taxon>
        <taxon>Papaveraceae</taxon>
        <taxon>Papaveroideae</taxon>
        <taxon>Macleaya</taxon>
    </lineage>
</organism>
<evidence type="ECO:0000313" key="5">
    <source>
        <dbReference type="Proteomes" id="UP000195402"/>
    </source>
</evidence>
<evidence type="ECO:0000256" key="1">
    <source>
        <dbReference type="ARBA" id="ARBA00006010"/>
    </source>
</evidence>
<proteinExistence type="inferred from homology"/>
<name>A0A200QGY1_MACCD</name>
<evidence type="ECO:0000256" key="2">
    <source>
        <dbReference type="ARBA" id="ARBA00022729"/>
    </source>
</evidence>
<dbReference type="OMA" id="NRCNDKC"/>
<keyword evidence="2 3" id="KW-0732">Signal</keyword>
<dbReference type="OrthoDB" id="5421723at2759"/>
<dbReference type="EMBL" id="MVGT01002051">
    <property type="protein sequence ID" value="OVA09768.1"/>
    <property type="molecule type" value="Genomic_DNA"/>
</dbReference>
<comment type="caution">
    <text evidence="4">The sequence shown here is derived from an EMBL/GenBank/DDBJ whole genome shotgun (WGS) entry which is preliminary data.</text>
</comment>
<dbReference type="PANTHER" id="PTHR33227:SF21">
    <property type="entry name" value="F12F1.21 PROTEIN"/>
    <property type="match status" value="1"/>
</dbReference>
<feature type="signal peptide" evidence="3">
    <location>
        <begin position="1"/>
        <end position="24"/>
    </location>
</feature>